<dbReference type="SMART" id="SM00046">
    <property type="entry name" value="DAGKc"/>
    <property type="match status" value="1"/>
</dbReference>
<evidence type="ECO:0000256" key="2">
    <source>
        <dbReference type="ARBA" id="ARBA00005983"/>
    </source>
</evidence>
<evidence type="ECO:0000256" key="8">
    <source>
        <dbReference type="ARBA" id="ARBA00022840"/>
    </source>
</evidence>
<dbReference type="SMART" id="SM00045">
    <property type="entry name" value="DAGKa"/>
    <property type="match status" value="1"/>
</dbReference>
<keyword evidence="7 12" id="KW-0418">Kinase</keyword>
<evidence type="ECO:0000256" key="6">
    <source>
        <dbReference type="ARBA" id="ARBA00022741"/>
    </source>
</evidence>
<dbReference type="PANTHER" id="PTHR12358:SF54">
    <property type="entry name" value="SPHINGOSINE KINASE RELATED PROTEIN"/>
    <property type="match status" value="1"/>
</dbReference>
<protein>
    <recommendedName>
        <fullName evidence="4">diacylglycerol kinase (ATP)</fullName>
        <ecNumber evidence="4">2.7.1.107</ecNumber>
    </recommendedName>
</protein>
<keyword evidence="6" id="KW-0547">Nucleotide-binding</keyword>
<gene>
    <name evidence="12" type="ORF">IAB98_10715</name>
</gene>
<comment type="caution">
    <text evidence="12">The sequence shown here is derived from an EMBL/GenBank/DDBJ whole genome shotgun (WGS) entry which is preliminary data.</text>
</comment>
<dbReference type="GO" id="GO:0007200">
    <property type="term" value="P:phospholipase C-activating G protein-coupled receptor signaling pathway"/>
    <property type="evidence" value="ECO:0007669"/>
    <property type="project" value="InterPro"/>
</dbReference>
<dbReference type="InterPro" id="IPR016064">
    <property type="entry name" value="NAD/diacylglycerol_kinase_sf"/>
</dbReference>
<dbReference type="NCBIfam" id="TIGR00147">
    <property type="entry name" value="YegS/Rv2252/BmrU family lipid kinase"/>
    <property type="match status" value="1"/>
</dbReference>
<evidence type="ECO:0000256" key="1">
    <source>
        <dbReference type="ARBA" id="ARBA00001946"/>
    </source>
</evidence>
<dbReference type="InterPro" id="IPR000756">
    <property type="entry name" value="Diacylglycerol_kin_accessory"/>
</dbReference>
<dbReference type="AlphaFoldDB" id="A0A9D1EKU1"/>
<evidence type="ECO:0000256" key="4">
    <source>
        <dbReference type="ARBA" id="ARBA00012133"/>
    </source>
</evidence>
<dbReference type="PROSITE" id="PS50146">
    <property type="entry name" value="DAGK"/>
    <property type="match status" value="1"/>
</dbReference>
<sequence length="315" mass="34946">MYYFIINPQARTGLGAQIWRDVLAEIKRRRLVYEAFFTEHRGHAAKLARQICKKSRGDYLIVIGGDGTLQEILSGLSQPSTVTLGYIPAGSGNDFARSMNIPKNPMDALRLILDAPSPISMDVGALTADNRQGAFGISCGMGFDAAICHAALSSRIKNLLNRIHLGKLTYAFLALRLLFSFRTFTLQLTLDGRKQTFDQVYFAAVMNQPYEGGGFLFCPDARPDDRLLDVIIVQRMSKLKLLLCLPTAFWGKHTHFKGVRILRGERILLESSRTVPLHQDGESAGIGKSLLATLRPEQISVITEETPAVRLLPRS</sequence>
<comment type="similarity">
    <text evidence="3">Belongs to the eukaryotic diacylglycerol kinase family.</text>
</comment>
<dbReference type="Pfam" id="PF19279">
    <property type="entry name" value="YegS_C"/>
    <property type="match status" value="1"/>
</dbReference>
<dbReference type="EMBL" id="DVHU01000096">
    <property type="protein sequence ID" value="HIR93875.1"/>
    <property type="molecule type" value="Genomic_DNA"/>
</dbReference>
<dbReference type="GO" id="GO:0005524">
    <property type="term" value="F:ATP binding"/>
    <property type="evidence" value="ECO:0007669"/>
    <property type="project" value="UniProtKB-KW"/>
</dbReference>
<dbReference type="InterPro" id="IPR045540">
    <property type="entry name" value="YegS/DAGK_C"/>
</dbReference>
<evidence type="ECO:0000313" key="12">
    <source>
        <dbReference type="EMBL" id="HIR93875.1"/>
    </source>
</evidence>
<reference evidence="12" key="1">
    <citation type="submission" date="2020-10" db="EMBL/GenBank/DDBJ databases">
        <authorList>
            <person name="Gilroy R."/>
        </authorList>
    </citation>
    <scope>NUCLEOTIDE SEQUENCE</scope>
    <source>
        <strain evidence="12">ChiSxjej1B13-7041</strain>
    </source>
</reference>
<evidence type="ECO:0000256" key="9">
    <source>
        <dbReference type="ARBA" id="ARBA00023209"/>
    </source>
</evidence>
<accession>A0A9D1EKU1</accession>
<dbReference type="Gene3D" id="2.60.200.40">
    <property type="match status" value="1"/>
</dbReference>
<proteinExistence type="inferred from homology"/>
<evidence type="ECO:0000256" key="7">
    <source>
        <dbReference type="ARBA" id="ARBA00022777"/>
    </source>
</evidence>
<evidence type="ECO:0000313" key="13">
    <source>
        <dbReference type="Proteomes" id="UP000886841"/>
    </source>
</evidence>
<dbReference type="PANTHER" id="PTHR12358">
    <property type="entry name" value="SPHINGOSINE KINASE"/>
    <property type="match status" value="1"/>
</dbReference>
<dbReference type="EC" id="2.7.1.107" evidence="4"/>
<dbReference type="Pfam" id="PF00781">
    <property type="entry name" value="DAGK_cat"/>
    <property type="match status" value="1"/>
</dbReference>
<dbReference type="Proteomes" id="UP000886841">
    <property type="component" value="Unassembled WGS sequence"/>
</dbReference>
<keyword evidence="5" id="KW-0808">Transferase</keyword>
<evidence type="ECO:0000256" key="10">
    <source>
        <dbReference type="ARBA" id="ARBA00023264"/>
    </source>
</evidence>
<dbReference type="InterPro" id="IPR001206">
    <property type="entry name" value="Diacylglycerol_kinase_cat_dom"/>
</dbReference>
<organism evidence="12 13">
    <name type="scientific">Candidatus Egerieimonas intestinavium</name>
    <dbReference type="NCBI Taxonomy" id="2840777"/>
    <lineage>
        <taxon>Bacteria</taxon>
        <taxon>Bacillati</taxon>
        <taxon>Bacillota</taxon>
        <taxon>Clostridia</taxon>
        <taxon>Lachnospirales</taxon>
        <taxon>Lachnospiraceae</taxon>
        <taxon>Lachnospiraceae incertae sedis</taxon>
        <taxon>Candidatus Egerieimonas</taxon>
    </lineage>
</organism>
<comment type="similarity">
    <text evidence="2">Belongs to the diacylglycerol/lipid kinase family.</text>
</comment>
<reference evidence="12" key="2">
    <citation type="journal article" date="2021" name="PeerJ">
        <title>Extensive microbial diversity within the chicken gut microbiome revealed by metagenomics and culture.</title>
        <authorList>
            <person name="Gilroy R."/>
            <person name="Ravi A."/>
            <person name="Getino M."/>
            <person name="Pursley I."/>
            <person name="Horton D.L."/>
            <person name="Alikhan N.F."/>
            <person name="Baker D."/>
            <person name="Gharbi K."/>
            <person name="Hall N."/>
            <person name="Watson M."/>
            <person name="Adriaenssens E.M."/>
            <person name="Foster-Nyarko E."/>
            <person name="Jarju S."/>
            <person name="Secka A."/>
            <person name="Antonio M."/>
            <person name="Oren A."/>
            <person name="Chaudhuri R.R."/>
            <person name="La Ragione R."/>
            <person name="Hildebrand F."/>
            <person name="Pallen M.J."/>
        </authorList>
    </citation>
    <scope>NUCLEOTIDE SEQUENCE</scope>
    <source>
        <strain evidence="12">ChiSxjej1B13-7041</strain>
    </source>
</reference>
<dbReference type="InterPro" id="IPR017438">
    <property type="entry name" value="ATP-NAD_kinase_N"/>
</dbReference>
<feature type="domain" description="DAGKc" evidence="11">
    <location>
        <begin position="1"/>
        <end position="130"/>
    </location>
</feature>
<dbReference type="SUPFAM" id="SSF111331">
    <property type="entry name" value="NAD kinase/diacylglycerol kinase-like"/>
    <property type="match status" value="1"/>
</dbReference>
<evidence type="ECO:0000259" key="11">
    <source>
        <dbReference type="PROSITE" id="PS50146"/>
    </source>
</evidence>
<keyword evidence="9" id="KW-0443">Lipid metabolism</keyword>
<keyword evidence="8" id="KW-0067">ATP-binding</keyword>
<dbReference type="InterPro" id="IPR005218">
    <property type="entry name" value="Diacylglycerol/lipid_kinase"/>
</dbReference>
<dbReference type="GO" id="GO:0008654">
    <property type="term" value="P:phospholipid biosynthetic process"/>
    <property type="evidence" value="ECO:0007669"/>
    <property type="project" value="UniProtKB-KW"/>
</dbReference>
<name>A0A9D1EKU1_9FIRM</name>
<keyword evidence="9" id="KW-0444">Lipid biosynthesis</keyword>
<dbReference type="Gene3D" id="3.40.50.10330">
    <property type="entry name" value="Probable inorganic polyphosphate/atp-NAD kinase, domain 1"/>
    <property type="match status" value="1"/>
</dbReference>
<comment type="cofactor">
    <cofactor evidence="1">
        <name>Mg(2+)</name>
        <dbReference type="ChEBI" id="CHEBI:18420"/>
    </cofactor>
</comment>
<dbReference type="GO" id="GO:0004143">
    <property type="term" value="F:ATP-dependent diacylglycerol kinase activity"/>
    <property type="evidence" value="ECO:0007669"/>
    <property type="project" value="UniProtKB-EC"/>
</dbReference>
<evidence type="ECO:0000256" key="3">
    <source>
        <dbReference type="ARBA" id="ARBA00009280"/>
    </source>
</evidence>
<keyword evidence="10" id="KW-1208">Phospholipid metabolism</keyword>
<dbReference type="InterPro" id="IPR050187">
    <property type="entry name" value="Lipid_Phosphate_FormReg"/>
</dbReference>
<keyword evidence="9" id="KW-0594">Phospholipid biosynthesis</keyword>
<evidence type="ECO:0000256" key="5">
    <source>
        <dbReference type="ARBA" id="ARBA00022679"/>
    </source>
</evidence>